<organism evidence="1 2">
    <name type="scientific">Rhizobium lusitanum</name>
    <dbReference type="NCBI Taxonomy" id="293958"/>
    <lineage>
        <taxon>Bacteria</taxon>
        <taxon>Pseudomonadati</taxon>
        <taxon>Pseudomonadota</taxon>
        <taxon>Alphaproteobacteria</taxon>
        <taxon>Hyphomicrobiales</taxon>
        <taxon>Rhizobiaceae</taxon>
        <taxon>Rhizobium/Agrobacterium group</taxon>
        <taxon>Rhizobium</taxon>
    </lineage>
</organism>
<protein>
    <submittedName>
        <fullName evidence="1">Short chain dehydrogenase</fullName>
    </submittedName>
</protein>
<sequence length="106" mass="11690">MNTIYDFAESKFGPVDGLVSNAGFIISRSVHETSEDEWDSVMNANAKSFFPMARRALPRCSHAAGICGVSQGVVVVRSDMEGSASMRAVRKSRTILTRWGMFRREG</sequence>
<dbReference type="Proteomes" id="UP000199205">
    <property type="component" value="Unassembled WGS sequence"/>
</dbReference>
<dbReference type="EMBL" id="FMAF01000016">
    <property type="protein sequence ID" value="SCB42857.1"/>
    <property type="molecule type" value="Genomic_DNA"/>
</dbReference>
<accession>A0A1C3WS38</accession>
<dbReference type="AlphaFoldDB" id="A0A1C3WS38"/>
<proteinExistence type="predicted"/>
<dbReference type="Pfam" id="PF13561">
    <property type="entry name" value="adh_short_C2"/>
    <property type="match status" value="1"/>
</dbReference>
<evidence type="ECO:0000313" key="2">
    <source>
        <dbReference type="Proteomes" id="UP000199205"/>
    </source>
</evidence>
<dbReference type="InterPro" id="IPR002347">
    <property type="entry name" value="SDR_fam"/>
</dbReference>
<dbReference type="Gene3D" id="3.40.50.720">
    <property type="entry name" value="NAD(P)-binding Rossmann-like Domain"/>
    <property type="match status" value="1"/>
</dbReference>
<name>A0A1C3WS38_9HYPH</name>
<evidence type="ECO:0000313" key="1">
    <source>
        <dbReference type="EMBL" id="SCB42857.1"/>
    </source>
</evidence>
<gene>
    <name evidence="1" type="ORF">GA0061101_11656</name>
</gene>
<reference evidence="1 2" key="1">
    <citation type="submission" date="2016-08" db="EMBL/GenBank/DDBJ databases">
        <authorList>
            <person name="Seilhamer J.J."/>
        </authorList>
    </citation>
    <scope>NUCLEOTIDE SEQUENCE [LARGE SCALE GENOMIC DNA]</scope>
    <source>
        <strain evidence="1 2">P1-7</strain>
    </source>
</reference>
<dbReference type="SUPFAM" id="SSF51735">
    <property type="entry name" value="NAD(P)-binding Rossmann-fold domains"/>
    <property type="match status" value="1"/>
</dbReference>
<dbReference type="InterPro" id="IPR036291">
    <property type="entry name" value="NAD(P)-bd_dom_sf"/>
</dbReference>